<dbReference type="EMBL" id="JANPWB010000009">
    <property type="protein sequence ID" value="KAJ1150276.1"/>
    <property type="molecule type" value="Genomic_DNA"/>
</dbReference>
<reference evidence="2" key="1">
    <citation type="journal article" date="2022" name="bioRxiv">
        <title>Sequencing and chromosome-scale assembly of the giantPleurodeles waltlgenome.</title>
        <authorList>
            <person name="Brown T."/>
            <person name="Elewa A."/>
            <person name="Iarovenko S."/>
            <person name="Subramanian E."/>
            <person name="Araus A.J."/>
            <person name="Petzold A."/>
            <person name="Susuki M."/>
            <person name="Suzuki K.-i.T."/>
            <person name="Hayashi T."/>
            <person name="Toyoda A."/>
            <person name="Oliveira C."/>
            <person name="Osipova E."/>
            <person name="Leigh N.D."/>
            <person name="Simon A."/>
            <person name="Yun M.H."/>
        </authorList>
    </citation>
    <scope>NUCLEOTIDE SEQUENCE</scope>
    <source>
        <strain evidence="2">20211129_DDA</strain>
        <tissue evidence="2">Liver</tissue>
    </source>
</reference>
<gene>
    <name evidence="2" type="ORF">NDU88_003071</name>
</gene>
<evidence type="ECO:0000313" key="3">
    <source>
        <dbReference type="Proteomes" id="UP001066276"/>
    </source>
</evidence>
<comment type="caution">
    <text evidence="2">The sequence shown here is derived from an EMBL/GenBank/DDBJ whole genome shotgun (WGS) entry which is preliminary data.</text>
</comment>
<keyword evidence="3" id="KW-1185">Reference proteome</keyword>
<proteinExistence type="predicted"/>
<evidence type="ECO:0000256" key="1">
    <source>
        <dbReference type="SAM" id="MobiDB-lite"/>
    </source>
</evidence>
<name>A0AAV7RBU8_PLEWA</name>
<feature type="region of interest" description="Disordered" evidence="1">
    <location>
        <begin position="68"/>
        <end position="103"/>
    </location>
</feature>
<evidence type="ECO:0000313" key="2">
    <source>
        <dbReference type="EMBL" id="KAJ1150276.1"/>
    </source>
</evidence>
<dbReference type="Proteomes" id="UP001066276">
    <property type="component" value="Chromosome 5"/>
</dbReference>
<sequence length="103" mass="11195">MSTDGCLSEELRKAVGLGPGVGALWGPNTPLTLMPEGGYGVLPWWGAGRTRDVTHDVHRAVHGVAARFPGPSRGLPLQLDRAEEAERSRAEPRRESNTTRLRQ</sequence>
<dbReference type="AlphaFoldDB" id="A0AAV7RBU8"/>
<feature type="compositionally biased region" description="Basic and acidic residues" evidence="1">
    <location>
        <begin position="80"/>
        <end position="97"/>
    </location>
</feature>
<protein>
    <submittedName>
        <fullName evidence="2">Uncharacterized protein</fullName>
    </submittedName>
</protein>
<accession>A0AAV7RBU8</accession>
<organism evidence="2 3">
    <name type="scientific">Pleurodeles waltl</name>
    <name type="common">Iberian ribbed newt</name>
    <dbReference type="NCBI Taxonomy" id="8319"/>
    <lineage>
        <taxon>Eukaryota</taxon>
        <taxon>Metazoa</taxon>
        <taxon>Chordata</taxon>
        <taxon>Craniata</taxon>
        <taxon>Vertebrata</taxon>
        <taxon>Euteleostomi</taxon>
        <taxon>Amphibia</taxon>
        <taxon>Batrachia</taxon>
        <taxon>Caudata</taxon>
        <taxon>Salamandroidea</taxon>
        <taxon>Salamandridae</taxon>
        <taxon>Pleurodelinae</taxon>
        <taxon>Pleurodeles</taxon>
    </lineage>
</organism>